<evidence type="ECO:0000313" key="2">
    <source>
        <dbReference type="EMBL" id="CAB0030383.1"/>
    </source>
</evidence>
<feature type="region of interest" description="Disordered" evidence="1">
    <location>
        <begin position="73"/>
        <end position="99"/>
    </location>
</feature>
<dbReference type="EMBL" id="CADCXV010000464">
    <property type="protein sequence ID" value="CAB0030383.1"/>
    <property type="molecule type" value="Genomic_DNA"/>
</dbReference>
<evidence type="ECO:0000256" key="1">
    <source>
        <dbReference type="SAM" id="MobiDB-lite"/>
    </source>
</evidence>
<name>A0A6H5HYW6_9HYME</name>
<gene>
    <name evidence="2" type="ORF">TBRA_LOCUS2386</name>
</gene>
<sequence>MGETHTHHSRLDHAARRVVPCTCSPAQFIQHARALGWDSTNTPNRQQKRTGQARVAGGVRPLLRRQESVAYEPTTGVGPRRVATMSSKHRSSVHRISNTPCMERRSSLERYKNGEQAYIPCTTQRR</sequence>
<evidence type="ECO:0000313" key="3">
    <source>
        <dbReference type="Proteomes" id="UP000479190"/>
    </source>
</evidence>
<protein>
    <submittedName>
        <fullName evidence="2">Uncharacterized protein</fullName>
    </submittedName>
</protein>
<organism evidence="2 3">
    <name type="scientific">Trichogramma brassicae</name>
    <dbReference type="NCBI Taxonomy" id="86971"/>
    <lineage>
        <taxon>Eukaryota</taxon>
        <taxon>Metazoa</taxon>
        <taxon>Ecdysozoa</taxon>
        <taxon>Arthropoda</taxon>
        <taxon>Hexapoda</taxon>
        <taxon>Insecta</taxon>
        <taxon>Pterygota</taxon>
        <taxon>Neoptera</taxon>
        <taxon>Endopterygota</taxon>
        <taxon>Hymenoptera</taxon>
        <taxon>Apocrita</taxon>
        <taxon>Proctotrupomorpha</taxon>
        <taxon>Chalcidoidea</taxon>
        <taxon>Trichogrammatidae</taxon>
        <taxon>Trichogramma</taxon>
    </lineage>
</organism>
<keyword evidence="3" id="KW-1185">Reference proteome</keyword>
<proteinExistence type="predicted"/>
<accession>A0A6H5HYW6</accession>
<feature type="non-terminal residue" evidence="2">
    <location>
        <position position="126"/>
    </location>
</feature>
<dbReference type="AlphaFoldDB" id="A0A6H5HYW6"/>
<reference evidence="2 3" key="1">
    <citation type="submission" date="2020-02" db="EMBL/GenBank/DDBJ databases">
        <authorList>
            <person name="Ferguson B K."/>
        </authorList>
    </citation>
    <scope>NUCLEOTIDE SEQUENCE [LARGE SCALE GENOMIC DNA]</scope>
</reference>
<dbReference type="Proteomes" id="UP000479190">
    <property type="component" value="Unassembled WGS sequence"/>
</dbReference>